<feature type="region of interest" description="Disordered" evidence="1">
    <location>
        <begin position="15"/>
        <end position="92"/>
    </location>
</feature>
<feature type="compositionally biased region" description="Low complexity" evidence="1">
    <location>
        <begin position="32"/>
        <end position="55"/>
    </location>
</feature>
<keyword evidence="3" id="KW-1185">Reference proteome</keyword>
<gene>
    <name evidence="2" type="ORF">KC01_LOCUS13074</name>
</gene>
<protein>
    <submittedName>
        <fullName evidence="2">Uncharacterized protein</fullName>
    </submittedName>
</protein>
<evidence type="ECO:0000256" key="1">
    <source>
        <dbReference type="SAM" id="MobiDB-lite"/>
    </source>
</evidence>
<dbReference type="Proteomes" id="UP001497482">
    <property type="component" value="Chromosome 15"/>
</dbReference>
<proteinExistence type="predicted"/>
<evidence type="ECO:0000313" key="3">
    <source>
        <dbReference type="Proteomes" id="UP001497482"/>
    </source>
</evidence>
<evidence type="ECO:0000313" key="2">
    <source>
        <dbReference type="EMBL" id="CAL1582469.1"/>
    </source>
</evidence>
<dbReference type="EMBL" id="OZ035837">
    <property type="protein sequence ID" value="CAL1582469.1"/>
    <property type="molecule type" value="Genomic_DNA"/>
</dbReference>
<reference evidence="2 3" key="1">
    <citation type="submission" date="2024-04" db="EMBL/GenBank/DDBJ databases">
        <authorList>
            <person name="Waldvogel A.-M."/>
            <person name="Schoenle A."/>
        </authorList>
    </citation>
    <scope>NUCLEOTIDE SEQUENCE [LARGE SCALE GENOMIC DNA]</scope>
</reference>
<sequence length="92" mass="9779">MSGILKRKFEEVEAAAASPCSLTRESDDEVSCSESGDSSDSVNPAATGPITPAAPRRVHNRVEEEARSDGPFIKQRRLSLGSASEESSSLNQ</sequence>
<name>A0AAV2K3Z9_KNICA</name>
<accession>A0AAV2K3Z9</accession>
<dbReference type="AlphaFoldDB" id="A0AAV2K3Z9"/>
<feature type="compositionally biased region" description="Low complexity" evidence="1">
    <location>
        <begin position="78"/>
        <end position="92"/>
    </location>
</feature>
<organism evidence="2 3">
    <name type="scientific">Knipowitschia caucasica</name>
    <name type="common">Caucasian dwarf goby</name>
    <name type="synonym">Pomatoschistus caucasicus</name>
    <dbReference type="NCBI Taxonomy" id="637954"/>
    <lineage>
        <taxon>Eukaryota</taxon>
        <taxon>Metazoa</taxon>
        <taxon>Chordata</taxon>
        <taxon>Craniata</taxon>
        <taxon>Vertebrata</taxon>
        <taxon>Euteleostomi</taxon>
        <taxon>Actinopterygii</taxon>
        <taxon>Neopterygii</taxon>
        <taxon>Teleostei</taxon>
        <taxon>Neoteleostei</taxon>
        <taxon>Acanthomorphata</taxon>
        <taxon>Gobiaria</taxon>
        <taxon>Gobiiformes</taxon>
        <taxon>Gobioidei</taxon>
        <taxon>Gobiidae</taxon>
        <taxon>Gobiinae</taxon>
        <taxon>Knipowitschia</taxon>
    </lineage>
</organism>